<gene>
    <name evidence="4" type="ORF">S7711_05820</name>
</gene>
<dbReference type="EMBL" id="KL648659">
    <property type="protein sequence ID" value="KEY66387.1"/>
    <property type="molecule type" value="Genomic_DNA"/>
</dbReference>
<dbReference type="PANTHER" id="PTHR43662:SF12">
    <property type="entry name" value="DUF1996 DOMAIN-CONTAINING PROTEIN-RELATED"/>
    <property type="match status" value="1"/>
</dbReference>
<feature type="region of interest" description="Disordered" evidence="1">
    <location>
        <begin position="322"/>
        <end position="348"/>
    </location>
</feature>
<evidence type="ECO:0000256" key="2">
    <source>
        <dbReference type="SAM" id="SignalP"/>
    </source>
</evidence>
<keyword evidence="5" id="KW-1185">Reference proteome</keyword>
<dbReference type="AlphaFoldDB" id="A0A084AM58"/>
<name>A0A084AM58_STACB</name>
<dbReference type="Pfam" id="PF09362">
    <property type="entry name" value="DUF1996"/>
    <property type="match status" value="1"/>
</dbReference>
<keyword evidence="2" id="KW-0732">Signal</keyword>
<evidence type="ECO:0000256" key="1">
    <source>
        <dbReference type="SAM" id="MobiDB-lite"/>
    </source>
</evidence>
<organism evidence="4 5">
    <name type="scientific">Stachybotrys chartarum (strain CBS 109288 / IBT 7711)</name>
    <name type="common">Toxic black mold</name>
    <name type="synonym">Stilbospora chartarum</name>
    <dbReference type="NCBI Taxonomy" id="1280523"/>
    <lineage>
        <taxon>Eukaryota</taxon>
        <taxon>Fungi</taxon>
        <taxon>Dikarya</taxon>
        <taxon>Ascomycota</taxon>
        <taxon>Pezizomycotina</taxon>
        <taxon>Sordariomycetes</taxon>
        <taxon>Hypocreomycetidae</taxon>
        <taxon>Hypocreales</taxon>
        <taxon>Stachybotryaceae</taxon>
        <taxon>Stachybotrys</taxon>
    </lineage>
</organism>
<accession>A0A084AM58</accession>
<dbReference type="Proteomes" id="UP000028045">
    <property type="component" value="Unassembled WGS sequence"/>
</dbReference>
<reference evidence="4 5" key="1">
    <citation type="journal article" date="2014" name="BMC Genomics">
        <title>Comparative genome sequencing reveals chemotype-specific gene clusters in the toxigenic black mold Stachybotrys.</title>
        <authorList>
            <person name="Semeiks J."/>
            <person name="Borek D."/>
            <person name="Otwinowski Z."/>
            <person name="Grishin N.V."/>
        </authorList>
    </citation>
    <scope>NUCLEOTIDE SEQUENCE [LARGE SCALE GENOMIC DNA]</scope>
    <source>
        <strain evidence="5">CBS 109288 / IBT 7711</strain>
    </source>
</reference>
<proteinExistence type="predicted"/>
<evidence type="ECO:0000259" key="3">
    <source>
        <dbReference type="Pfam" id="PF09362"/>
    </source>
</evidence>
<evidence type="ECO:0000313" key="5">
    <source>
        <dbReference type="Proteomes" id="UP000028045"/>
    </source>
</evidence>
<sequence>MASLSLILAAASVAQAYTNIDCGFYMRKNIDPIVMPGEYRSHMHSFFGSDAVTASTNTSEQLRQGCHTNSNPNDFSVYCKHAGAPWRTSTDLSGIPTLYAVVNDERVPVEPNAFKAYYEKSGEAEIPYPEDLMIVAGNAQATSPADVDPLATHSWWCEYGFEDGVDPTNPDPSGFPAKTCSLGRLQTILRFQDCVNPDTLEVAYSGRHNLPRVNRCPEGMKRVPQLRFSVRYNLSKALPDGWNGPAPLELASGAGYTFHGDFMNGWDPEASANMLTQITDKREFQALTGSITSLPNCEARDADPDNGTSDLQESISLIDAASAPAPEPENVPEVVPEADEASASPTPTQATVTVYVTVAPTECAPTQGSSY</sequence>
<dbReference type="OrthoDB" id="74764at2759"/>
<feature type="signal peptide" evidence="2">
    <location>
        <begin position="1"/>
        <end position="16"/>
    </location>
</feature>
<dbReference type="HOGENOM" id="CLU_044729_0_0_1"/>
<feature type="chain" id="PRO_5001771102" description="DUF1996 domain-containing protein" evidence="2">
    <location>
        <begin position="17"/>
        <end position="371"/>
    </location>
</feature>
<feature type="domain" description="DUF1996" evidence="3">
    <location>
        <begin position="31"/>
        <end position="266"/>
    </location>
</feature>
<evidence type="ECO:0000313" key="4">
    <source>
        <dbReference type="EMBL" id="KEY66387.1"/>
    </source>
</evidence>
<protein>
    <recommendedName>
        <fullName evidence="3">DUF1996 domain-containing protein</fullName>
    </recommendedName>
</protein>
<dbReference type="InterPro" id="IPR018535">
    <property type="entry name" value="DUF1996"/>
</dbReference>
<dbReference type="PANTHER" id="PTHR43662">
    <property type="match status" value="1"/>
</dbReference>
<feature type="compositionally biased region" description="Low complexity" evidence="1">
    <location>
        <begin position="331"/>
        <end position="348"/>
    </location>
</feature>